<gene>
    <name evidence="2" type="primary">LOC105368434</name>
</gene>
<keyword evidence="1" id="KW-1185">Reference proteome</keyword>
<dbReference type="RefSeq" id="XP_011505746.1">
    <property type="nucleotide sequence ID" value="XM_011507444.1"/>
</dbReference>
<dbReference type="AlphaFoldDB" id="A0AAJ6YWN5"/>
<protein>
    <submittedName>
        <fullName evidence="2">MATH and LRR domain-containing protein PFE0570w-like</fullName>
    </submittedName>
</protein>
<dbReference type="GeneID" id="105368434"/>
<evidence type="ECO:0000313" key="2">
    <source>
        <dbReference type="RefSeq" id="XP_011505746.1"/>
    </source>
</evidence>
<evidence type="ECO:0000313" key="1">
    <source>
        <dbReference type="Proteomes" id="UP000695007"/>
    </source>
</evidence>
<reference evidence="2" key="1">
    <citation type="submission" date="2025-08" db="UniProtKB">
        <authorList>
            <consortium name="RefSeq"/>
        </authorList>
    </citation>
    <scope>IDENTIFICATION</scope>
</reference>
<dbReference type="Proteomes" id="UP000695007">
    <property type="component" value="Unplaced"/>
</dbReference>
<accession>A0AAJ6YWN5</accession>
<name>A0AAJ6YWN5_9HYME</name>
<organism evidence="1 2">
    <name type="scientific">Ceratosolen solmsi marchali</name>
    <dbReference type="NCBI Taxonomy" id="326594"/>
    <lineage>
        <taxon>Eukaryota</taxon>
        <taxon>Metazoa</taxon>
        <taxon>Ecdysozoa</taxon>
        <taxon>Arthropoda</taxon>
        <taxon>Hexapoda</taxon>
        <taxon>Insecta</taxon>
        <taxon>Pterygota</taxon>
        <taxon>Neoptera</taxon>
        <taxon>Endopterygota</taxon>
        <taxon>Hymenoptera</taxon>
        <taxon>Apocrita</taxon>
        <taxon>Proctotrupomorpha</taxon>
        <taxon>Chalcidoidea</taxon>
        <taxon>Agaonidae</taxon>
        <taxon>Agaoninae</taxon>
        <taxon>Ceratosolen</taxon>
    </lineage>
</organism>
<proteinExistence type="predicted"/>
<dbReference type="KEGG" id="csol:105368434"/>
<sequence length="284" mass="33524">MCNYMDTKEAEKTVNNNKYLLDNIYSEYFLKNRNEIYIKEEIQILDSNDYIDDNYSTITKKNENKNKLIVNGLVCEHEKWTEKYPDYLKFNCENFGVNEDLIIKNALYDNCKTEHINSKIINNYQNTILSESVKKRRNKRNNKEKSILSKEGIKLQSKIVKKKIKTSEIDIENFNNEIYLTNGENLNNMPYVKNTNVEFTLDVKESTRDLSSKVEQVCIVKEEAILPDYYVVDTIENLKHNIISNEIALLKADYRGDDIQKNLDGKNKLIFSKRENLINYYKTI</sequence>